<feature type="transmembrane region" description="Helical" evidence="5">
    <location>
        <begin position="100"/>
        <end position="120"/>
    </location>
</feature>
<feature type="transmembrane region" description="Helical" evidence="5">
    <location>
        <begin position="69"/>
        <end position="88"/>
    </location>
</feature>
<dbReference type="Gene3D" id="1.20.1740.10">
    <property type="entry name" value="Amino acid/polyamine transporter I"/>
    <property type="match status" value="1"/>
</dbReference>
<evidence type="ECO:0000313" key="6">
    <source>
        <dbReference type="Proteomes" id="UP000887540"/>
    </source>
</evidence>
<name>A0A914ECE2_9BILA</name>
<evidence type="ECO:0000256" key="5">
    <source>
        <dbReference type="SAM" id="Phobius"/>
    </source>
</evidence>
<keyword evidence="2 5" id="KW-0812">Transmembrane</keyword>
<evidence type="ECO:0000256" key="2">
    <source>
        <dbReference type="ARBA" id="ARBA00022692"/>
    </source>
</evidence>
<dbReference type="Pfam" id="PF13520">
    <property type="entry name" value="AA_permease_2"/>
    <property type="match status" value="1"/>
</dbReference>
<dbReference type="AlphaFoldDB" id="A0A914ECE2"/>
<evidence type="ECO:0000256" key="3">
    <source>
        <dbReference type="ARBA" id="ARBA00022989"/>
    </source>
</evidence>
<keyword evidence="6" id="KW-1185">Reference proteome</keyword>
<dbReference type="GO" id="GO:0016020">
    <property type="term" value="C:membrane"/>
    <property type="evidence" value="ECO:0007669"/>
    <property type="project" value="UniProtKB-SubCell"/>
</dbReference>
<comment type="subcellular location">
    <subcellularLocation>
        <location evidence="1">Membrane</location>
        <topology evidence="1">Multi-pass membrane protein</topology>
    </subcellularLocation>
</comment>
<feature type="transmembrane region" description="Helical" evidence="5">
    <location>
        <begin position="37"/>
        <end position="57"/>
    </location>
</feature>
<dbReference type="PANTHER" id="PTHR11785:SF528">
    <property type="entry name" value="AMINO ACID TRANSPORTER PROTEIN JHI-21"/>
    <property type="match status" value="1"/>
</dbReference>
<feature type="transmembrane region" description="Helical" evidence="5">
    <location>
        <begin position="12"/>
        <end position="31"/>
    </location>
</feature>
<dbReference type="InterPro" id="IPR050598">
    <property type="entry name" value="AminoAcid_Transporter"/>
</dbReference>
<keyword evidence="4 5" id="KW-0472">Membrane</keyword>
<protein>
    <submittedName>
        <fullName evidence="7">Uncharacterized protein</fullName>
    </submittedName>
</protein>
<dbReference type="PANTHER" id="PTHR11785">
    <property type="entry name" value="AMINO ACID TRANSPORTER"/>
    <property type="match status" value="1"/>
</dbReference>
<dbReference type="Proteomes" id="UP000887540">
    <property type="component" value="Unplaced"/>
</dbReference>
<dbReference type="InterPro" id="IPR002293">
    <property type="entry name" value="AA/rel_permease1"/>
</dbReference>
<organism evidence="6 7">
    <name type="scientific">Acrobeloides nanus</name>
    <dbReference type="NCBI Taxonomy" id="290746"/>
    <lineage>
        <taxon>Eukaryota</taxon>
        <taxon>Metazoa</taxon>
        <taxon>Ecdysozoa</taxon>
        <taxon>Nematoda</taxon>
        <taxon>Chromadorea</taxon>
        <taxon>Rhabditida</taxon>
        <taxon>Tylenchina</taxon>
        <taxon>Cephalobomorpha</taxon>
        <taxon>Cephaloboidea</taxon>
        <taxon>Cephalobidae</taxon>
        <taxon>Acrobeloides</taxon>
    </lineage>
</organism>
<reference evidence="7" key="1">
    <citation type="submission" date="2022-11" db="UniProtKB">
        <authorList>
            <consortium name="WormBaseParasite"/>
        </authorList>
    </citation>
    <scope>IDENTIFICATION</scope>
</reference>
<evidence type="ECO:0000256" key="4">
    <source>
        <dbReference type="ARBA" id="ARBA00023136"/>
    </source>
</evidence>
<accession>A0A914ECE2</accession>
<proteinExistence type="predicted"/>
<dbReference type="GO" id="GO:0015179">
    <property type="term" value="F:L-amino acid transmembrane transporter activity"/>
    <property type="evidence" value="ECO:0007669"/>
    <property type="project" value="TreeGrafter"/>
</dbReference>
<evidence type="ECO:0000256" key="1">
    <source>
        <dbReference type="ARBA" id="ARBA00004141"/>
    </source>
</evidence>
<keyword evidence="3 5" id="KW-1133">Transmembrane helix</keyword>
<sequence length="152" mass="17387">MINIKYLTPMPSLIIVGVFSTAMLAISDIYALINYLAFAETAVVTMAVAGLIVMRWTRPDMKRPIKVNFIIPILFVIMCLFILITPFVPIGVEQKSPIELIISLSIIVSGVPIYYLFVAWKDKPKSIYQIWINLTRFIQKLFYCVPDEEHDD</sequence>
<dbReference type="WBParaSite" id="ACRNAN_scaffold6808.g18705.t1">
    <property type="protein sequence ID" value="ACRNAN_scaffold6808.g18705.t1"/>
    <property type="gene ID" value="ACRNAN_scaffold6808.g18705"/>
</dbReference>
<evidence type="ECO:0000313" key="7">
    <source>
        <dbReference type="WBParaSite" id="ACRNAN_scaffold6808.g18705.t1"/>
    </source>
</evidence>